<dbReference type="InterPro" id="IPR045864">
    <property type="entry name" value="aa-tRNA-synth_II/BPL/LPL"/>
</dbReference>
<feature type="region of interest" description="Disordered" evidence="1">
    <location>
        <begin position="50"/>
        <end position="73"/>
    </location>
</feature>
<protein>
    <submittedName>
        <fullName evidence="2">Aspartate--tRNA(Asn) ligase</fullName>
    </submittedName>
</protein>
<comment type="caution">
    <text evidence="2">The sequence shown here is derived from an EMBL/GenBank/DDBJ whole genome shotgun (WGS) entry which is preliminary data.</text>
</comment>
<evidence type="ECO:0000313" key="2">
    <source>
        <dbReference type="EMBL" id="NEE14004.1"/>
    </source>
</evidence>
<dbReference type="GO" id="GO:0016874">
    <property type="term" value="F:ligase activity"/>
    <property type="evidence" value="ECO:0007669"/>
    <property type="project" value="UniProtKB-KW"/>
</dbReference>
<sequence length="73" mass="8095">MRFEEQMLAHAIALVAERHGDAIEETFGTELAVPETPFPRITMAEAQSMLRADGWDPEGVKEDLDPEGERALA</sequence>
<accession>A0A6G3X8H8</accession>
<name>A0A6G3X8H8_9ACTN</name>
<proteinExistence type="predicted"/>
<feature type="non-terminal residue" evidence="2">
    <location>
        <position position="73"/>
    </location>
</feature>
<feature type="compositionally biased region" description="Basic and acidic residues" evidence="1">
    <location>
        <begin position="58"/>
        <end position="73"/>
    </location>
</feature>
<dbReference type="AlphaFoldDB" id="A0A6G3X8H8"/>
<organism evidence="2">
    <name type="scientific">Streptomyces sp. SID7499</name>
    <dbReference type="NCBI Taxonomy" id="2706086"/>
    <lineage>
        <taxon>Bacteria</taxon>
        <taxon>Bacillati</taxon>
        <taxon>Actinomycetota</taxon>
        <taxon>Actinomycetes</taxon>
        <taxon>Kitasatosporales</taxon>
        <taxon>Streptomycetaceae</taxon>
        <taxon>Streptomyces</taxon>
    </lineage>
</organism>
<reference evidence="2" key="1">
    <citation type="submission" date="2020-01" db="EMBL/GenBank/DDBJ databases">
        <title>Insect and environment-associated Actinomycetes.</title>
        <authorList>
            <person name="Currrie C."/>
            <person name="Chevrette M."/>
            <person name="Carlson C."/>
            <person name="Stubbendieck R."/>
            <person name="Wendt-Pienkowski E."/>
        </authorList>
    </citation>
    <scope>NUCLEOTIDE SEQUENCE</scope>
    <source>
        <strain evidence="2">SID7499</strain>
    </source>
</reference>
<dbReference type="EMBL" id="JAAGMN010005003">
    <property type="protein sequence ID" value="NEE14004.1"/>
    <property type="molecule type" value="Genomic_DNA"/>
</dbReference>
<feature type="non-terminal residue" evidence="2">
    <location>
        <position position="1"/>
    </location>
</feature>
<dbReference type="Gene3D" id="3.30.930.10">
    <property type="entry name" value="Bira Bifunctional Protein, Domain 2"/>
    <property type="match status" value="1"/>
</dbReference>
<gene>
    <name evidence="2" type="ORF">G3M58_47050</name>
</gene>
<evidence type="ECO:0000256" key="1">
    <source>
        <dbReference type="SAM" id="MobiDB-lite"/>
    </source>
</evidence>
<keyword evidence="2" id="KW-0436">Ligase</keyword>